<evidence type="ECO:0000313" key="1">
    <source>
        <dbReference type="EMBL" id="SCM75531.1"/>
    </source>
</evidence>
<name>A0A212LDA7_9HYPH</name>
<gene>
    <name evidence="1" type="ORF">KL86PLE_20199</name>
</gene>
<dbReference type="AlphaFoldDB" id="A0A212LDA7"/>
<protein>
    <submittedName>
        <fullName evidence="1">Uncharacterized protein</fullName>
    </submittedName>
</protein>
<sequence length="71" mass="7672">MPAFRRPASEIGPAGPLLALISAGYRPMRREVRRVGRVKFAYLAVPARAIRGGGRGGRLWRPAERAAVSSS</sequence>
<accession>A0A212LDA7</accession>
<organism evidence="1">
    <name type="scientific">uncultured Pleomorphomonas sp</name>
    <dbReference type="NCBI Taxonomy" id="442121"/>
    <lineage>
        <taxon>Bacteria</taxon>
        <taxon>Pseudomonadati</taxon>
        <taxon>Pseudomonadota</taxon>
        <taxon>Alphaproteobacteria</taxon>
        <taxon>Hyphomicrobiales</taxon>
        <taxon>Pleomorphomonadaceae</taxon>
        <taxon>Pleomorphomonas</taxon>
        <taxon>environmental samples</taxon>
    </lineage>
</organism>
<reference evidence="1" key="1">
    <citation type="submission" date="2016-08" db="EMBL/GenBank/DDBJ databases">
        <authorList>
            <person name="Seilhamer J.J."/>
        </authorList>
    </citation>
    <scope>NUCLEOTIDE SEQUENCE</scope>
    <source>
        <strain evidence="1">86</strain>
    </source>
</reference>
<dbReference type="EMBL" id="FMJD01000006">
    <property type="protein sequence ID" value="SCM75531.1"/>
    <property type="molecule type" value="Genomic_DNA"/>
</dbReference>
<proteinExistence type="predicted"/>